<accession>A0A199UMH2</accession>
<comment type="caution">
    <text evidence="9">The sequence shown here is derived from an EMBL/GenBank/DDBJ whole genome shotgun (WGS) entry which is preliminary data.</text>
</comment>
<dbReference type="SUPFAM" id="SSF48452">
    <property type="entry name" value="TPR-like"/>
    <property type="match status" value="1"/>
</dbReference>
<dbReference type="InterPro" id="IPR055347">
    <property type="entry name" value="UTP6_N"/>
</dbReference>
<dbReference type="PANTHER" id="PTHR23271:SF1">
    <property type="entry name" value="U3 SMALL NUCLEOLAR RNA-ASSOCIATED PROTEIN 6 HOMOLOG"/>
    <property type="match status" value="1"/>
</dbReference>
<evidence type="ECO:0000259" key="7">
    <source>
        <dbReference type="Pfam" id="PF08640"/>
    </source>
</evidence>
<dbReference type="GO" id="GO:0034388">
    <property type="term" value="C:Pwp2p-containing subcomplex of 90S preribosome"/>
    <property type="evidence" value="ECO:0007669"/>
    <property type="project" value="TreeGrafter"/>
</dbReference>
<evidence type="ECO:0000259" key="8">
    <source>
        <dbReference type="Pfam" id="PF24892"/>
    </source>
</evidence>
<keyword evidence="5" id="KW-0539">Nucleus</keyword>
<comment type="subcellular location">
    <subcellularLocation>
        <location evidence="1">Nucleus</location>
        <location evidence="1">Nucleolus</location>
    </subcellularLocation>
</comment>
<dbReference type="EMBL" id="LSRQ01006509">
    <property type="protein sequence ID" value="OAY66072.1"/>
    <property type="molecule type" value="Genomic_DNA"/>
</dbReference>
<dbReference type="InterPro" id="IPR013949">
    <property type="entry name" value="Utp6"/>
</dbReference>
<dbReference type="AlphaFoldDB" id="A0A199UMH2"/>
<evidence type="ECO:0000256" key="1">
    <source>
        <dbReference type="ARBA" id="ARBA00004604"/>
    </source>
</evidence>
<evidence type="ECO:0000256" key="6">
    <source>
        <dbReference type="SAM" id="MobiDB-lite"/>
    </source>
</evidence>
<dbReference type="GO" id="GO:0000462">
    <property type="term" value="P:maturation of SSU-rRNA from tricistronic rRNA transcript (SSU-rRNA, 5.8S rRNA, LSU-rRNA)"/>
    <property type="evidence" value="ECO:0007669"/>
    <property type="project" value="InterPro"/>
</dbReference>
<evidence type="ECO:0000256" key="4">
    <source>
        <dbReference type="ARBA" id="ARBA00022737"/>
    </source>
</evidence>
<dbReference type="SMART" id="SM00386">
    <property type="entry name" value="HAT"/>
    <property type="match status" value="7"/>
</dbReference>
<dbReference type="GO" id="GO:0030515">
    <property type="term" value="F:snoRNA binding"/>
    <property type="evidence" value="ECO:0007669"/>
    <property type="project" value="InterPro"/>
</dbReference>
<dbReference type="Pfam" id="PF24892">
    <property type="entry name" value="UTP6_C"/>
    <property type="match status" value="1"/>
</dbReference>
<dbReference type="InterPro" id="IPR056907">
    <property type="entry name" value="UTP6_C"/>
</dbReference>
<dbReference type="InterPro" id="IPR011990">
    <property type="entry name" value="TPR-like_helical_dom_sf"/>
</dbReference>
<feature type="domain" description="U3 small nucleolar RNA-associated protein 6 homolog C-terminal" evidence="8">
    <location>
        <begin position="365"/>
        <end position="658"/>
    </location>
</feature>
<dbReference type="GO" id="GO:0032040">
    <property type="term" value="C:small-subunit processome"/>
    <property type="evidence" value="ECO:0007669"/>
    <property type="project" value="TreeGrafter"/>
</dbReference>
<feature type="domain" description="U3 small nucleolar RNA-associated protein 6 N-terminal" evidence="7">
    <location>
        <begin position="9"/>
        <end position="80"/>
    </location>
</feature>
<dbReference type="STRING" id="4615.A0A199UMH2"/>
<evidence type="ECO:0000313" key="10">
    <source>
        <dbReference type="Proteomes" id="UP000092600"/>
    </source>
</evidence>
<comment type="similarity">
    <text evidence="2">Belongs to the UTP6 family.</text>
</comment>
<protein>
    <submittedName>
        <fullName evidence="9">U3 small nucleolar RNA-associated protein</fullName>
    </submittedName>
</protein>
<dbReference type="InterPro" id="IPR003107">
    <property type="entry name" value="HAT"/>
</dbReference>
<feature type="compositionally biased region" description="Basic residues" evidence="6">
    <location>
        <begin position="94"/>
        <end position="104"/>
    </location>
</feature>
<evidence type="ECO:0000256" key="5">
    <source>
        <dbReference type="ARBA" id="ARBA00023242"/>
    </source>
</evidence>
<feature type="region of interest" description="Disordered" evidence="6">
    <location>
        <begin position="85"/>
        <end position="104"/>
    </location>
</feature>
<gene>
    <name evidence="9" type="ORF">ACMD2_10390</name>
</gene>
<reference evidence="9 10" key="1">
    <citation type="journal article" date="2016" name="DNA Res.">
        <title>The draft genome of MD-2 pineapple using hybrid error correction of long reads.</title>
        <authorList>
            <person name="Redwan R.M."/>
            <person name="Saidin A."/>
            <person name="Kumar S.V."/>
        </authorList>
    </citation>
    <scope>NUCLEOTIDE SEQUENCE [LARGE SCALE GENOMIC DNA]</scope>
    <source>
        <strain evidence="10">cv. MD2</strain>
        <tissue evidence="9">Leaf</tissue>
    </source>
</reference>
<keyword evidence="4" id="KW-0677">Repeat</keyword>
<proteinExistence type="inferred from homology"/>
<dbReference type="Proteomes" id="UP000092600">
    <property type="component" value="Unassembled WGS sequence"/>
</dbReference>
<sequence>MADVVQFRLERMADELDDLERRGLFSRAELTEIVRRRRDFEFRLKRPSPLKHDYLAYIDYERRVDALRDLRKRRILGELRREEEEDDDEGEGKKGKRGKKRKKGKKWKKSVSDIAGVLRILGIFRLATMRYKGDLDLWFQYLEFCRERRHGRMKEVLVQAIRFHPNIPGLWIYASAWEFDQNLNVAAARALMQSGLRACPKSEDLWIEYLRMELTYLNKLKARKFALGEDVKTLGRNSNESDQWKEENKDLFMPLNEEGKALPKEGTLEEKEDLFWQQGLLILQTIYHGAIEAIPTSMSLRKQFLEILDSVDLAHSDELKVEVLDDLKKDFSHDEDYWDWIARFQISDALNRKDLSREEVISKLNKAVQVYEEALKLLPTTKMFSLYAQFWSDMLFSDKEDSVSLLNNVGLDASEFTSSILKLYEKAELNECLSEQLACQYVLFYLKTGRLEEARNLAEKLCNGPLSDAAKLWALRSSIELKWFTQNSFCLSNDNLSRLFDLLKHALTNTSISEAESLWLTAMKLFSNNKEYFEKLVKVIILSVAEDGGSDCAATISSAVVNWVLQRDGIQRAKETYKRFLALPRPSLKFFKHCIELEWNLASMGNSDALANARMLYESALSFYDQNKELWRNYYQMEMKAGTSETANAVYWRARKTLKDSSALSVPHGL</sequence>
<keyword evidence="3" id="KW-0698">rRNA processing</keyword>
<dbReference type="PANTHER" id="PTHR23271">
    <property type="entry name" value="HEPATOCELLULAR CARCINOMA-ASSOCIATED ANTIGEN 66"/>
    <property type="match status" value="1"/>
</dbReference>
<evidence type="ECO:0000313" key="9">
    <source>
        <dbReference type="EMBL" id="OAY66072.1"/>
    </source>
</evidence>
<evidence type="ECO:0000256" key="2">
    <source>
        <dbReference type="ARBA" id="ARBA00010734"/>
    </source>
</evidence>
<organism evidence="9 10">
    <name type="scientific">Ananas comosus</name>
    <name type="common">Pineapple</name>
    <name type="synonym">Ananas ananas</name>
    <dbReference type="NCBI Taxonomy" id="4615"/>
    <lineage>
        <taxon>Eukaryota</taxon>
        <taxon>Viridiplantae</taxon>
        <taxon>Streptophyta</taxon>
        <taxon>Embryophyta</taxon>
        <taxon>Tracheophyta</taxon>
        <taxon>Spermatophyta</taxon>
        <taxon>Magnoliopsida</taxon>
        <taxon>Liliopsida</taxon>
        <taxon>Poales</taxon>
        <taxon>Bromeliaceae</taxon>
        <taxon>Bromelioideae</taxon>
        <taxon>Ananas</taxon>
    </lineage>
</organism>
<evidence type="ECO:0000256" key="3">
    <source>
        <dbReference type="ARBA" id="ARBA00022552"/>
    </source>
</evidence>
<dbReference type="Gene3D" id="1.25.40.10">
    <property type="entry name" value="Tetratricopeptide repeat domain"/>
    <property type="match status" value="2"/>
</dbReference>
<dbReference type="Pfam" id="PF08640">
    <property type="entry name" value="U3_assoc_6"/>
    <property type="match status" value="1"/>
</dbReference>
<name>A0A199UMH2_ANACO</name>